<evidence type="ECO:0000313" key="1">
    <source>
        <dbReference type="EMBL" id="DAD46116.1"/>
    </source>
</evidence>
<dbReference type="AlphaFoldDB" id="A0A822ZT86"/>
<dbReference type="PANTHER" id="PTHR34121">
    <property type="entry name" value="MYOSIN-11"/>
    <property type="match status" value="1"/>
</dbReference>
<gene>
    <name evidence="1" type="ORF">HUJ06_004346</name>
</gene>
<keyword evidence="2" id="KW-1185">Reference proteome</keyword>
<proteinExistence type="predicted"/>
<reference evidence="1 2" key="1">
    <citation type="journal article" date="2020" name="Mol. Biol. Evol.">
        <title>Distinct Expression and Methylation Patterns for Genes with Different Fates following a Single Whole-Genome Duplication in Flowering Plants.</title>
        <authorList>
            <person name="Shi T."/>
            <person name="Rahmani R.S."/>
            <person name="Gugger P.F."/>
            <person name="Wang M."/>
            <person name="Li H."/>
            <person name="Zhang Y."/>
            <person name="Li Z."/>
            <person name="Wang Q."/>
            <person name="Van de Peer Y."/>
            <person name="Marchal K."/>
            <person name="Chen J."/>
        </authorList>
    </citation>
    <scope>NUCLEOTIDE SEQUENCE [LARGE SCALE GENOMIC DNA]</scope>
    <source>
        <tissue evidence="1">Leaf</tissue>
    </source>
</reference>
<accession>A0A822ZT86</accession>
<protein>
    <submittedName>
        <fullName evidence="1">Uncharacterized protein</fullName>
    </submittedName>
</protein>
<dbReference type="EMBL" id="DUZY01000007">
    <property type="protein sequence ID" value="DAD46116.1"/>
    <property type="molecule type" value="Genomic_DNA"/>
</dbReference>
<comment type="caution">
    <text evidence="1">The sequence shown here is derived from an EMBL/GenBank/DDBJ whole genome shotgun (WGS) entry which is preliminary data.</text>
</comment>
<name>A0A822ZT86_NELNU</name>
<sequence length="60" mass="6533">MSWLRSAVSKAVEVGGKNNLTRTVRSYADSVVQHTGQAVAKGAELLQDRMAISLTEESRE</sequence>
<evidence type="ECO:0000313" key="2">
    <source>
        <dbReference type="Proteomes" id="UP000607653"/>
    </source>
</evidence>
<organism evidence="1 2">
    <name type="scientific">Nelumbo nucifera</name>
    <name type="common">Sacred lotus</name>
    <dbReference type="NCBI Taxonomy" id="4432"/>
    <lineage>
        <taxon>Eukaryota</taxon>
        <taxon>Viridiplantae</taxon>
        <taxon>Streptophyta</taxon>
        <taxon>Embryophyta</taxon>
        <taxon>Tracheophyta</taxon>
        <taxon>Spermatophyta</taxon>
        <taxon>Magnoliopsida</taxon>
        <taxon>Proteales</taxon>
        <taxon>Nelumbonaceae</taxon>
        <taxon>Nelumbo</taxon>
    </lineage>
</organism>
<dbReference type="Proteomes" id="UP000607653">
    <property type="component" value="Unassembled WGS sequence"/>
</dbReference>
<dbReference type="PANTHER" id="PTHR34121:SF1">
    <property type="entry name" value="FILAMIN-A-INTERACTING PROTEIN 1"/>
    <property type="match status" value="1"/>
</dbReference>